<dbReference type="EMBL" id="LN554846">
    <property type="protein sequence ID" value="CED71842.1"/>
    <property type="molecule type" value="Genomic_DNA"/>
</dbReference>
<dbReference type="GO" id="GO:1902201">
    <property type="term" value="P:negative regulation of bacterial-type flagellum-dependent cell motility"/>
    <property type="evidence" value="ECO:0007669"/>
    <property type="project" value="TreeGrafter"/>
</dbReference>
<dbReference type="PROSITE" id="PS50887">
    <property type="entry name" value="GGDEF"/>
    <property type="match status" value="1"/>
</dbReference>
<name>A0A090IMY3_9GAMM</name>
<reference evidence="7" key="1">
    <citation type="submission" date="2014-09" db="EMBL/GenBank/DDBJ databases">
        <authorList>
            <person name="Hjerde E."/>
        </authorList>
    </citation>
    <scope>NUCLEOTIDE SEQUENCE [LARGE SCALE GENOMIC DNA]</scope>
    <source>
        <strain evidence="7">06/09/139</strain>
    </source>
</reference>
<dbReference type="GO" id="GO:0043709">
    <property type="term" value="P:cell adhesion involved in single-species biofilm formation"/>
    <property type="evidence" value="ECO:0007669"/>
    <property type="project" value="TreeGrafter"/>
</dbReference>
<dbReference type="GO" id="GO:0052621">
    <property type="term" value="F:diguanylate cyclase activity"/>
    <property type="evidence" value="ECO:0007669"/>
    <property type="project" value="UniProtKB-EC"/>
</dbReference>
<dbReference type="NCBIfam" id="TIGR00254">
    <property type="entry name" value="GGDEF"/>
    <property type="match status" value="1"/>
</dbReference>
<comment type="cofactor">
    <cofactor evidence="1">
        <name>Mg(2+)</name>
        <dbReference type="ChEBI" id="CHEBI:18420"/>
    </cofactor>
</comment>
<evidence type="ECO:0000313" key="7">
    <source>
        <dbReference type="Proteomes" id="UP000032427"/>
    </source>
</evidence>
<dbReference type="InterPro" id="IPR050469">
    <property type="entry name" value="Diguanylate_Cyclase"/>
</dbReference>
<dbReference type="InterPro" id="IPR000160">
    <property type="entry name" value="GGDEF_dom"/>
</dbReference>
<dbReference type="EC" id="2.7.7.65" evidence="2"/>
<dbReference type="KEGG" id="awd:AWOD_I_1776"/>
<protein>
    <recommendedName>
        <fullName evidence="2">diguanylate cyclase</fullName>
        <ecNumber evidence="2">2.7.7.65</ecNumber>
    </recommendedName>
</protein>
<dbReference type="PANTHER" id="PTHR45138">
    <property type="entry name" value="REGULATORY COMPONENTS OF SENSORY TRANSDUCTION SYSTEM"/>
    <property type="match status" value="1"/>
</dbReference>
<keyword evidence="4" id="KW-0472">Membrane</keyword>
<keyword evidence="4" id="KW-0812">Transmembrane</keyword>
<keyword evidence="4" id="KW-1133">Transmembrane helix</keyword>
<feature type="transmembrane region" description="Helical" evidence="4">
    <location>
        <begin position="28"/>
        <end position="45"/>
    </location>
</feature>
<evidence type="ECO:0000256" key="3">
    <source>
        <dbReference type="ARBA" id="ARBA00034247"/>
    </source>
</evidence>
<dbReference type="InterPro" id="IPR043128">
    <property type="entry name" value="Rev_trsase/Diguanyl_cyclase"/>
</dbReference>
<keyword evidence="7" id="KW-1185">Reference proteome</keyword>
<evidence type="ECO:0000259" key="5">
    <source>
        <dbReference type="PROSITE" id="PS50887"/>
    </source>
</evidence>
<dbReference type="OrthoDB" id="9812260at2"/>
<dbReference type="SMART" id="SM00267">
    <property type="entry name" value="GGDEF"/>
    <property type="match status" value="1"/>
</dbReference>
<evidence type="ECO:0000256" key="1">
    <source>
        <dbReference type="ARBA" id="ARBA00001946"/>
    </source>
</evidence>
<comment type="catalytic activity">
    <reaction evidence="3">
        <text>2 GTP = 3',3'-c-di-GMP + 2 diphosphate</text>
        <dbReference type="Rhea" id="RHEA:24898"/>
        <dbReference type="ChEBI" id="CHEBI:33019"/>
        <dbReference type="ChEBI" id="CHEBI:37565"/>
        <dbReference type="ChEBI" id="CHEBI:58805"/>
        <dbReference type="EC" id="2.7.7.65"/>
    </reaction>
</comment>
<accession>A0A090IMY3</accession>
<sequence length="346" mass="39721">MDILKRLIGIFTQPNKGSVFLYIGDKKALYITIIIPSVMMLPLAIKNYFFGYHLLASTLLLFFLTSTFHIWAIYKKSPLILHPHIIAILLILSLFFTVHYLGVSTIYWCYPISIALLFMLPLKSAFIFNVIVWWIISGFSFIEMPLDEALRISTSLLLTIIISGSVLMHINQLNKRLLNEIIRDPMTGAYNRKELSFHLKTCLKQQKEDSVHSALLFIDIDHFKAVNDSFGHDVGDDVIKELVNIITNHSRETDKVFRIGGEEFVLLMHNTNIKNALRVDDKLRLKIKNEQIIENYPITVSIGVCSSENNPSKDQWLKFADIALYEAKEAGRDNVKLYRTSKSQII</sequence>
<dbReference type="FunFam" id="3.30.70.270:FF:000001">
    <property type="entry name" value="Diguanylate cyclase domain protein"/>
    <property type="match status" value="1"/>
</dbReference>
<feature type="transmembrane region" description="Helical" evidence="4">
    <location>
        <begin position="114"/>
        <end position="136"/>
    </location>
</feature>
<feature type="domain" description="GGDEF" evidence="5">
    <location>
        <begin position="211"/>
        <end position="340"/>
    </location>
</feature>
<dbReference type="InterPro" id="IPR029787">
    <property type="entry name" value="Nucleotide_cyclase"/>
</dbReference>
<dbReference type="CDD" id="cd01949">
    <property type="entry name" value="GGDEF"/>
    <property type="match status" value="1"/>
</dbReference>
<organism evidence="6 7">
    <name type="scientific">Aliivibrio wodanis</name>
    <dbReference type="NCBI Taxonomy" id="80852"/>
    <lineage>
        <taxon>Bacteria</taxon>
        <taxon>Pseudomonadati</taxon>
        <taxon>Pseudomonadota</taxon>
        <taxon>Gammaproteobacteria</taxon>
        <taxon>Vibrionales</taxon>
        <taxon>Vibrionaceae</taxon>
        <taxon>Aliivibrio</taxon>
    </lineage>
</organism>
<dbReference type="AlphaFoldDB" id="A0A090IMY3"/>
<gene>
    <name evidence="6" type="ORF">AWOD_I_1776</name>
</gene>
<evidence type="ECO:0000256" key="4">
    <source>
        <dbReference type="SAM" id="Phobius"/>
    </source>
</evidence>
<dbReference type="PANTHER" id="PTHR45138:SF9">
    <property type="entry name" value="DIGUANYLATE CYCLASE DGCM-RELATED"/>
    <property type="match status" value="1"/>
</dbReference>
<evidence type="ECO:0000313" key="6">
    <source>
        <dbReference type="EMBL" id="CED71842.1"/>
    </source>
</evidence>
<dbReference type="STRING" id="80852.AWOD_I_1776"/>
<dbReference type="GO" id="GO:0005886">
    <property type="term" value="C:plasma membrane"/>
    <property type="evidence" value="ECO:0007669"/>
    <property type="project" value="TreeGrafter"/>
</dbReference>
<dbReference type="SUPFAM" id="SSF55073">
    <property type="entry name" value="Nucleotide cyclase"/>
    <property type="match status" value="1"/>
</dbReference>
<dbReference type="Proteomes" id="UP000032427">
    <property type="component" value="Chromosome 1"/>
</dbReference>
<proteinExistence type="predicted"/>
<dbReference type="PATRIC" id="fig|80852.17.peg.1832"/>
<feature type="transmembrane region" description="Helical" evidence="4">
    <location>
        <begin position="86"/>
        <end position="108"/>
    </location>
</feature>
<dbReference type="GeneID" id="28541351"/>
<feature type="transmembrane region" description="Helical" evidence="4">
    <location>
        <begin position="148"/>
        <end position="170"/>
    </location>
</feature>
<evidence type="ECO:0000256" key="2">
    <source>
        <dbReference type="ARBA" id="ARBA00012528"/>
    </source>
</evidence>
<dbReference type="Gene3D" id="3.30.70.270">
    <property type="match status" value="1"/>
</dbReference>
<dbReference type="HOGENOM" id="CLU_000445_11_1_6"/>
<feature type="transmembrane region" description="Helical" evidence="4">
    <location>
        <begin position="51"/>
        <end position="74"/>
    </location>
</feature>
<dbReference type="Pfam" id="PF00990">
    <property type="entry name" value="GGDEF"/>
    <property type="match status" value="1"/>
</dbReference>